<dbReference type="PANTHER" id="PTHR43105">
    <property type="entry name" value="RESPIRATORY NITRATE REDUCTASE"/>
    <property type="match status" value="1"/>
</dbReference>
<evidence type="ECO:0000256" key="9">
    <source>
        <dbReference type="ARBA" id="ARBA00023014"/>
    </source>
</evidence>
<dbReference type="Pfam" id="PF01568">
    <property type="entry name" value="Molydop_binding"/>
    <property type="match status" value="1"/>
</dbReference>
<dbReference type="InterPro" id="IPR010228">
    <property type="entry name" value="NADH_UbQ_OxRdtase_Gsu"/>
</dbReference>
<dbReference type="Gene3D" id="3.10.20.740">
    <property type="match status" value="1"/>
</dbReference>
<dbReference type="InterPro" id="IPR006657">
    <property type="entry name" value="MoPterin_dinucl-bd_dom"/>
</dbReference>
<reference evidence="17" key="1">
    <citation type="submission" date="2022-04" db="EMBL/GenBank/DDBJ databases">
        <title>Lysobacter sp. CAU 1642 isolated from sea sand.</title>
        <authorList>
            <person name="Kim W."/>
        </authorList>
    </citation>
    <scope>NUCLEOTIDE SEQUENCE</scope>
    <source>
        <strain evidence="17">CAU 1642</strain>
    </source>
</reference>
<evidence type="ECO:0000256" key="11">
    <source>
        <dbReference type="ARBA" id="ARBA00026021"/>
    </source>
</evidence>
<dbReference type="PROSITE" id="PS51085">
    <property type="entry name" value="2FE2S_FER_2"/>
    <property type="match status" value="1"/>
</dbReference>
<dbReference type="Pfam" id="PF22117">
    <property type="entry name" value="Fer4_Nqo3"/>
    <property type="match status" value="1"/>
</dbReference>
<comment type="similarity">
    <text evidence="2 13">Belongs to the complex I 75 kDa subunit family.</text>
</comment>
<dbReference type="PROSITE" id="PS00641">
    <property type="entry name" value="COMPLEX1_75K_1"/>
    <property type="match status" value="1"/>
</dbReference>
<dbReference type="RefSeq" id="WP_248210285.1">
    <property type="nucleotide sequence ID" value="NZ_JALNMH010000011.1"/>
</dbReference>
<dbReference type="NCBIfam" id="TIGR01973">
    <property type="entry name" value="NuoG"/>
    <property type="match status" value="1"/>
</dbReference>
<dbReference type="InterPro" id="IPR050123">
    <property type="entry name" value="Prok_molybdopt-oxidoreductase"/>
</dbReference>
<evidence type="ECO:0000256" key="4">
    <source>
        <dbReference type="ARBA" id="ARBA00022714"/>
    </source>
</evidence>
<evidence type="ECO:0000256" key="6">
    <source>
        <dbReference type="ARBA" id="ARBA00022723"/>
    </source>
</evidence>
<dbReference type="SUPFAM" id="SSF50692">
    <property type="entry name" value="ADC-like"/>
    <property type="match status" value="1"/>
</dbReference>
<dbReference type="SUPFAM" id="SSF54292">
    <property type="entry name" value="2Fe-2S ferredoxin-like"/>
    <property type="match status" value="1"/>
</dbReference>
<evidence type="ECO:0000256" key="12">
    <source>
        <dbReference type="ARBA" id="ARBA00047712"/>
    </source>
</evidence>
<dbReference type="Gene3D" id="3.40.228.10">
    <property type="entry name" value="Dimethylsulfoxide Reductase, domain 2"/>
    <property type="match status" value="1"/>
</dbReference>
<dbReference type="PANTHER" id="PTHR43105:SF13">
    <property type="entry name" value="NADH-UBIQUINONE OXIDOREDUCTASE 75 KDA SUBUNIT, MITOCHONDRIAL"/>
    <property type="match status" value="1"/>
</dbReference>
<keyword evidence="7 13" id="KW-1278">Translocase</keyword>
<keyword evidence="4 13" id="KW-0001">2Fe-2S</keyword>
<evidence type="ECO:0000256" key="5">
    <source>
        <dbReference type="ARBA" id="ARBA00022719"/>
    </source>
</evidence>
<keyword evidence="3 13" id="KW-0004">4Fe-4S</keyword>
<comment type="cofactor">
    <cofactor evidence="1 13">
        <name>[4Fe-4S] cluster</name>
        <dbReference type="ChEBI" id="CHEBI:49883"/>
    </cofactor>
</comment>
<name>A0ABT0GJH1_9GAMM</name>
<dbReference type="PROSITE" id="PS00642">
    <property type="entry name" value="COMPLEX1_75K_2"/>
    <property type="match status" value="1"/>
</dbReference>
<dbReference type="SUPFAM" id="SSF54862">
    <property type="entry name" value="4Fe-4S ferredoxins"/>
    <property type="match status" value="1"/>
</dbReference>
<gene>
    <name evidence="17" type="primary">nuoG</name>
    <name evidence="17" type="ORF">M0G41_13560</name>
</gene>
<feature type="domain" description="4Fe-4S His(Cys)3-ligated-type" evidence="16">
    <location>
        <begin position="91"/>
        <end position="130"/>
    </location>
</feature>
<dbReference type="SUPFAM" id="SSF53706">
    <property type="entry name" value="Formate dehydrogenase/DMSO reductase, domains 1-3"/>
    <property type="match status" value="1"/>
</dbReference>
<dbReference type="Gene3D" id="3.30.70.20">
    <property type="match status" value="1"/>
</dbReference>
<accession>A0ABT0GJH1</accession>
<dbReference type="CDD" id="cd00207">
    <property type="entry name" value="fer2"/>
    <property type="match status" value="1"/>
</dbReference>
<dbReference type="SMART" id="SM00929">
    <property type="entry name" value="NADH-G_4Fe-4S_3"/>
    <property type="match status" value="1"/>
</dbReference>
<dbReference type="InterPro" id="IPR009010">
    <property type="entry name" value="Asp_de-COase-like_dom_sf"/>
</dbReference>
<comment type="caution">
    <text evidence="17">The sequence shown here is derived from an EMBL/GenBank/DDBJ whole genome shotgun (WGS) entry which is preliminary data.</text>
</comment>
<dbReference type="PROSITE" id="PS00643">
    <property type="entry name" value="COMPLEX1_75K_3"/>
    <property type="match status" value="1"/>
</dbReference>
<evidence type="ECO:0000256" key="7">
    <source>
        <dbReference type="ARBA" id="ARBA00022967"/>
    </source>
</evidence>
<dbReference type="InterPro" id="IPR006963">
    <property type="entry name" value="Mopterin_OxRdtase_4Fe-4S_dom"/>
</dbReference>
<organism evidence="17 18">
    <name type="scientific">Pseudomarimonas salicorniae</name>
    <dbReference type="NCBI Taxonomy" id="2933270"/>
    <lineage>
        <taxon>Bacteria</taxon>
        <taxon>Pseudomonadati</taxon>
        <taxon>Pseudomonadota</taxon>
        <taxon>Gammaproteobacteria</taxon>
        <taxon>Lysobacterales</taxon>
        <taxon>Lysobacteraceae</taxon>
        <taxon>Pseudomarimonas</taxon>
    </lineage>
</organism>
<protein>
    <recommendedName>
        <fullName evidence="13">NADH-quinone oxidoreductase</fullName>
        <ecNumber evidence="13">7.1.1.-</ecNumber>
    </recommendedName>
</protein>
<feature type="domain" description="4Fe-4S Mo/W bis-MGD-type" evidence="15">
    <location>
        <begin position="228"/>
        <end position="284"/>
    </location>
</feature>
<evidence type="ECO:0000313" key="18">
    <source>
        <dbReference type="Proteomes" id="UP001431449"/>
    </source>
</evidence>
<dbReference type="EC" id="7.1.1.-" evidence="13"/>
<feature type="domain" description="2Fe-2S ferredoxin-type" evidence="14">
    <location>
        <begin position="13"/>
        <end position="91"/>
    </location>
</feature>
<dbReference type="PROSITE" id="PS51839">
    <property type="entry name" value="4FE4S_HC3"/>
    <property type="match status" value="1"/>
</dbReference>
<dbReference type="Gene3D" id="3.40.50.740">
    <property type="match status" value="1"/>
</dbReference>
<proteinExistence type="inferred from homology"/>
<sequence length="775" mass="82310">MSAQPSTPSTPPDHVNIEIDGVAMTAPKGSMVIQAADKAGIAIPRFCYHEKLPIAANCRMCLVDVEKAPKPMPACATPVMEGMKVYTQSKRALDSQRNVMEFLLINHPLDCPICDQGGECELQDVAMGYGRSVSRFVERKRVVPDEDIGPLVATDMTRCIHCTRCVRFSTEIAGTMELGGMGRGENLSIGTYIGKSIESELSGNLIDVCPVGALTNKPFRFRARAWELTAREGIGSHDALGSNLFMHVRRGEVLRVVPRANESINESWLADRDRYAHWGLKSEDRLSVPMIRNGEGWREASWSEALAAAAEALKKVPAANLGMLVHPGTSNEEGRLLAALAKGLGCANLDHRLQLADFSDGAVAKAFEASLEDVEQSDCILVIGGNPRREAPILGHRVRKAWKQGAKVIHIDALDENLNVELAHKLIRDPQGLVDALLALGHGLGEDGKQSPPAGLAAALGDARADESTKAIAETLRKAQRPVVLLGELCLNHAQGSWLRQAARHVANCLGAPLNQLWAGSNALGLVGEGVLPAARDAADMADKGCEAFLLYGIEPDLDGSHAAALMKSLASAQQVVAFTAFAGEAIRSVAKVLLPIAAAEEMAANYTNALGKTQRTQAGAKAPGEAREGWKVLRALGEVLQVPGFDFLSPEGLETVGAPAQGERELPKRAQQGEGLVRIASTGIYRCDASVRRAAPLQSHPLNRAAQVRMHPEDALARGLSAGGIVKLDDGRGKASLPLAVDAAVARGAIWIENVDAATAALAGTGHTLTLAKA</sequence>
<keyword evidence="9 13" id="KW-0411">Iron-sulfur</keyword>
<dbReference type="Pfam" id="PF22151">
    <property type="entry name" value="Fer4_NDSU1"/>
    <property type="match status" value="1"/>
</dbReference>
<dbReference type="InterPro" id="IPR036010">
    <property type="entry name" value="2Fe-2S_ferredoxin-like_sf"/>
</dbReference>
<dbReference type="InterPro" id="IPR006656">
    <property type="entry name" value="Mopterin_OxRdtase"/>
</dbReference>
<comment type="function">
    <text evidence="13">NDH-1 shuttles electrons from NADH, via FMN and iron-sulfur (Fe-S) centers, to quinones in the respiratory chain. Couples the redox reaction to proton translocation (for every two electrons transferred, four hydrogen ions are translocated across the cytoplasmic membrane), and thus conserves the redox energy in a proton gradient.</text>
</comment>
<keyword evidence="8 13" id="KW-0408">Iron</keyword>
<dbReference type="InterPro" id="IPR001041">
    <property type="entry name" value="2Fe-2S_ferredoxin-type"/>
</dbReference>
<keyword evidence="5 13" id="KW-0874">Quinone</keyword>
<dbReference type="InterPro" id="IPR000283">
    <property type="entry name" value="NADH_UbQ_OxRdtase_75kDa_su_CS"/>
</dbReference>
<comment type="catalytic activity">
    <reaction evidence="12 13">
        <text>a quinone + NADH + 5 H(+)(in) = a quinol + NAD(+) + 4 H(+)(out)</text>
        <dbReference type="Rhea" id="RHEA:57888"/>
        <dbReference type="ChEBI" id="CHEBI:15378"/>
        <dbReference type="ChEBI" id="CHEBI:24646"/>
        <dbReference type="ChEBI" id="CHEBI:57540"/>
        <dbReference type="ChEBI" id="CHEBI:57945"/>
        <dbReference type="ChEBI" id="CHEBI:132124"/>
    </reaction>
</comment>
<evidence type="ECO:0000313" key="17">
    <source>
        <dbReference type="EMBL" id="MCK7594694.1"/>
    </source>
</evidence>
<dbReference type="Gene3D" id="3.30.200.210">
    <property type="match status" value="1"/>
</dbReference>
<dbReference type="Gene3D" id="2.40.40.20">
    <property type="match status" value="1"/>
</dbReference>
<evidence type="ECO:0000256" key="13">
    <source>
        <dbReference type="RuleBase" id="RU003525"/>
    </source>
</evidence>
<dbReference type="Pfam" id="PF00384">
    <property type="entry name" value="Molybdopterin"/>
    <property type="match status" value="1"/>
</dbReference>
<dbReference type="Proteomes" id="UP001431449">
    <property type="component" value="Unassembled WGS sequence"/>
</dbReference>
<evidence type="ECO:0000259" key="15">
    <source>
        <dbReference type="PROSITE" id="PS51669"/>
    </source>
</evidence>
<comment type="cofactor">
    <cofactor evidence="13">
        <name>[2Fe-2S] cluster</name>
        <dbReference type="ChEBI" id="CHEBI:190135"/>
    </cofactor>
    <text evidence="13">Binds 1 [2Fe-2S] cluster per subunit.</text>
</comment>
<keyword evidence="6 13" id="KW-0479">Metal-binding</keyword>
<evidence type="ECO:0000256" key="10">
    <source>
        <dbReference type="ARBA" id="ARBA00023027"/>
    </source>
</evidence>
<dbReference type="Pfam" id="PF10588">
    <property type="entry name" value="NADH-G_4Fe-4S_3"/>
    <property type="match status" value="1"/>
</dbReference>
<evidence type="ECO:0000259" key="16">
    <source>
        <dbReference type="PROSITE" id="PS51839"/>
    </source>
</evidence>
<evidence type="ECO:0000256" key="2">
    <source>
        <dbReference type="ARBA" id="ARBA00005404"/>
    </source>
</evidence>
<evidence type="ECO:0000256" key="1">
    <source>
        <dbReference type="ARBA" id="ARBA00001966"/>
    </source>
</evidence>
<keyword evidence="10 13" id="KW-0520">NAD</keyword>
<evidence type="ECO:0000259" key="14">
    <source>
        <dbReference type="PROSITE" id="PS51085"/>
    </source>
</evidence>
<comment type="subunit">
    <text evidence="11">Composed of 13 different subunits. Subunits NuoCD, E, F, and G constitute the peripheral sector of the complex.</text>
</comment>
<evidence type="ECO:0000256" key="8">
    <source>
        <dbReference type="ARBA" id="ARBA00023004"/>
    </source>
</evidence>
<keyword evidence="18" id="KW-1185">Reference proteome</keyword>
<evidence type="ECO:0000256" key="3">
    <source>
        <dbReference type="ARBA" id="ARBA00022485"/>
    </source>
</evidence>
<dbReference type="EMBL" id="JALNMH010000011">
    <property type="protein sequence ID" value="MCK7594694.1"/>
    <property type="molecule type" value="Genomic_DNA"/>
</dbReference>
<dbReference type="PROSITE" id="PS51669">
    <property type="entry name" value="4FE4S_MOW_BIS_MGD"/>
    <property type="match status" value="1"/>
</dbReference>
<dbReference type="InterPro" id="IPR019574">
    <property type="entry name" value="NADH_UbQ_OxRdtase_Gsu_4Fe4S-bd"/>
</dbReference>
<dbReference type="InterPro" id="IPR054351">
    <property type="entry name" value="NADH_UbQ_OxRdtase_ferredoxin"/>
</dbReference>
<dbReference type="Pfam" id="PF13510">
    <property type="entry name" value="Fer2_4"/>
    <property type="match status" value="1"/>
</dbReference>